<protein>
    <recommendedName>
        <fullName evidence="4 6">dTDP-4-dehydrorhamnose reductase</fullName>
        <ecNumber evidence="3 6">1.1.1.133</ecNumber>
    </recommendedName>
</protein>
<dbReference type="eggNOG" id="COG1091">
    <property type="taxonomic scope" value="Bacteria"/>
</dbReference>
<keyword evidence="6" id="KW-0521">NADP</keyword>
<name>B4D6B4_9BACT</name>
<dbReference type="AlphaFoldDB" id="B4D6B4"/>
<sequence>MPRKIVIVGSGGRLGAALLREWRERGEEVVGFNRELLDLGDFSAIRERLDALEFDVLVNCAAQTNVDRCECEPEEAFRVNSGGVAALADVCTRKKARCIHISTDYVFDGTKEKPYTEDDEPRPISKYGESKLSGERCLQAVSDRHLIVRVSWVFGPDRASFVDQIIQRALTQDRVEAIADKISVPTYTLDAARLLWPLVEQPEVGGVMHLCNAGECSWQQYGQHALNCAAALGMPLCTQHVEPLKLAEMKNFVAARPRYTPLATKKFTGITGITPRPWTEAVEEYVRTIPVGGASA</sequence>
<organism evidence="8 9">
    <name type="scientific">Chthoniobacter flavus Ellin428</name>
    <dbReference type="NCBI Taxonomy" id="497964"/>
    <lineage>
        <taxon>Bacteria</taxon>
        <taxon>Pseudomonadati</taxon>
        <taxon>Verrucomicrobiota</taxon>
        <taxon>Spartobacteria</taxon>
        <taxon>Chthoniobacterales</taxon>
        <taxon>Chthoniobacteraceae</taxon>
        <taxon>Chthoniobacter</taxon>
    </lineage>
</organism>
<dbReference type="RefSeq" id="WP_006981776.1">
    <property type="nucleotide sequence ID" value="NZ_ABVL01000015.1"/>
</dbReference>
<accession>B4D6B4</accession>
<dbReference type="InterPro" id="IPR029903">
    <property type="entry name" value="RmlD-like-bd"/>
</dbReference>
<feature type="domain" description="RmlD-like substrate binding" evidence="7">
    <location>
        <begin position="4"/>
        <end position="288"/>
    </location>
</feature>
<evidence type="ECO:0000256" key="4">
    <source>
        <dbReference type="ARBA" id="ARBA00017099"/>
    </source>
</evidence>
<comment type="caution">
    <text evidence="8">The sequence shown here is derived from an EMBL/GenBank/DDBJ whole genome shotgun (WGS) entry which is preliminary data.</text>
</comment>
<dbReference type="GO" id="GO:0019305">
    <property type="term" value="P:dTDP-rhamnose biosynthetic process"/>
    <property type="evidence" value="ECO:0007669"/>
    <property type="project" value="UniProtKB-UniPathway"/>
</dbReference>
<dbReference type="EMBL" id="ABVL01000015">
    <property type="protein sequence ID" value="EDY18023.1"/>
    <property type="molecule type" value="Genomic_DNA"/>
</dbReference>
<comment type="pathway">
    <text evidence="1 6">Carbohydrate biosynthesis; dTDP-L-rhamnose biosynthesis.</text>
</comment>
<evidence type="ECO:0000256" key="6">
    <source>
        <dbReference type="RuleBase" id="RU364082"/>
    </source>
</evidence>
<dbReference type="EC" id="1.1.1.133" evidence="3 6"/>
<dbReference type="UniPathway" id="UPA00124"/>
<dbReference type="Gene3D" id="3.90.25.10">
    <property type="entry name" value="UDP-galactose 4-epimerase, domain 1"/>
    <property type="match status" value="1"/>
</dbReference>
<comment type="catalytic activity">
    <reaction evidence="5">
        <text>dTDP-beta-L-rhamnose + NADP(+) = dTDP-4-dehydro-beta-L-rhamnose + NADPH + H(+)</text>
        <dbReference type="Rhea" id="RHEA:21796"/>
        <dbReference type="ChEBI" id="CHEBI:15378"/>
        <dbReference type="ChEBI" id="CHEBI:57510"/>
        <dbReference type="ChEBI" id="CHEBI:57783"/>
        <dbReference type="ChEBI" id="CHEBI:58349"/>
        <dbReference type="ChEBI" id="CHEBI:62830"/>
        <dbReference type="EC" id="1.1.1.133"/>
    </reaction>
</comment>
<dbReference type="PANTHER" id="PTHR10491">
    <property type="entry name" value="DTDP-4-DEHYDRORHAMNOSE REDUCTASE"/>
    <property type="match status" value="1"/>
</dbReference>
<dbReference type="PANTHER" id="PTHR10491:SF4">
    <property type="entry name" value="METHIONINE ADENOSYLTRANSFERASE 2 SUBUNIT BETA"/>
    <property type="match status" value="1"/>
</dbReference>
<dbReference type="Gene3D" id="3.40.50.720">
    <property type="entry name" value="NAD(P)-binding Rossmann-like Domain"/>
    <property type="match status" value="1"/>
</dbReference>
<dbReference type="STRING" id="497964.CfE428DRAFT_4453"/>
<evidence type="ECO:0000256" key="1">
    <source>
        <dbReference type="ARBA" id="ARBA00004781"/>
    </source>
</evidence>
<dbReference type="InterPro" id="IPR036291">
    <property type="entry name" value="NAD(P)-bd_dom_sf"/>
</dbReference>
<dbReference type="FunCoup" id="B4D6B4">
    <property type="interactions" value="465"/>
</dbReference>
<evidence type="ECO:0000256" key="5">
    <source>
        <dbReference type="ARBA" id="ARBA00048200"/>
    </source>
</evidence>
<comment type="similarity">
    <text evidence="2 6">Belongs to the dTDP-4-dehydrorhamnose reductase family.</text>
</comment>
<dbReference type="GO" id="GO:0008831">
    <property type="term" value="F:dTDP-4-dehydrorhamnose reductase activity"/>
    <property type="evidence" value="ECO:0007669"/>
    <property type="project" value="UniProtKB-EC"/>
</dbReference>
<dbReference type="SUPFAM" id="SSF51735">
    <property type="entry name" value="NAD(P)-binding Rossmann-fold domains"/>
    <property type="match status" value="1"/>
</dbReference>
<dbReference type="CDD" id="cd05254">
    <property type="entry name" value="dTDP_HR_like_SDR_e"/>
    <property type="match status" value="1"/>
</dbReference>
<dbReference type="Pfam" id="PF04321">
    <property type="entry name" value="RmlD_sub_bind"/>
    <property type="match status" value="1"/>
</dbReference>
<evidence type="ECO:0000313" key="9">
    <source>
        <dbReference type="Proteomes" id="UP000005824"/>
    </source>
</evidence>
<comment type="function">
    <text evidence="6">Catalyzes the reduction of dTDP-6-deoxy-L-lyxo-4-hexulose to yield dTDP-L-rhamnose.</text>
</comment>
<dbReference type="NCBIfam" id="TIGR01214">
    <property type="entry name" value="rmlD"/>
    <property type="match status" value="1"/>
</dbReference>
<gene>
    <name evidence="8" type="ORF">CfE428DRAFT_4453</name>
</gene>
<evidence type="ECO:0000313" key="8">
    <source>
        <dbReference type="EMBL" id="EDY18023.1"/>
    </source>
</evidence>
<proteinExistence type="inferred from homology"/>
<evidence type="ECO:0000259" key="7">
    <source>
        <dbReference type="Pfam" id="PF04321"/>
    </source>
</evidence>
<keyword evidence="6 8" id="KW-0560">Oxidoreductase</keyword>
<dbReference type="InterPro" id="IPR005913">
    <property type="entry name" value="dTDP_dehydrorham_reduct"/>
</dbReference>
<keyword evidence="9" id="KW-1185">Reference proteome</keyword>
<reference evidence="8 9" key="1">
    <citation type="journal article" date="2011" name="J. Bacteriol.">
        <title>Genome sequence of Chthoniobacter flavus Ellin428, an aerobic heterotrophic soil bacterium.</title>
        <authorList>
            <person name="Kant R."/>
            <person name="van Passel M.W."/>
            <person name="Palva A."/>
            <person name="Lucas S."/>
            <person name="Lapidus A."/>
            <person name="Glavina Del Rio T."/>
            <person name="Dalin E."/>
            <person name="Tice H."/>
            <person name="Bruce D."/>
            <person name="Goodwin L."/>
            <person name="Pitluck S."/>
            <person name="Larimer F.W."/>
            <person name="Land M.L."/>
            <person name="Hauser L."/>
            <person name="Sangwan P."/>
            <person name="de Vos W.M."/>
            <person name="Janssen P.H."/>
            <person name="Smidt H."/>
        </authorList>
    </citation>
    <scope>NUCLEOTIDE SEQUENCE [LARGE SCALE GENOMIC DNA]</scope>
    <source>
        <strain evidence="8 9">Ellin428</strain>
    </source>
</reference>
<dbReference type="Proteomes" id="UP000005824">
    <property type="component" value="Unassembled WGS sequence"/>
</dbReference>
<evidence type="ECO:0000256" key="2">
    <source>
        <dbReference type="ARBA" id="ARBA00010944"/>
    </source>
</evidence>
<dbReference type="InParanoid" id="B4D6B4"/>
<evidence type="ECO:0000256" key="3">
    <source>
        <dbReference type="ARBA" id="ARBA00012929"/>
    </source>
</evidence>